<feature type="region of interest" description="Disordered" evidence="1">
    <location>
        <begin position="186"/>
        <end position="246"/>
    </location>
</feature>
<dbReference type="EMBL" id="HACG01021570">
    <property type="protein sequence ID" value="CEK68435.1"/>
    <property type="molecule type" value="Transcribed_RNA"/>
</dbReference>
<evidence type="ECO:0000313" key="3">
    <source>
        <dbReference type="EMBL" id="CEK68435.1"/>
    </source>
</evidence>
<feature type="compositionally biased region" description="Low complexity" evidence="1">
    <location>
        <begin position="191"/>
        <end position="217"/>
    </location>
</feature>
<feature type="non-terminal residue" evidence="3">
    <location>
        <position position="1"/>
    </location>
</feature>
<organism evidence="3">
    <name type="scientific">Arion vulgaris</name>
    <dbReference type="NCBI Taxonomy" id="1028688"/>
    <lineage>
        <taxon>Eukaryota</taxon>
        <taxon>Metazoa</taxon>
        <taxon>Spiralia</taxon>
        <taxon>Lophotrochozoa</taxon>
        <taxon>Mollusca</taxon>
        <taxon>Gastropoda</taxon>
        <taxon>Heterobranchia</taxon>
        <taxon>Euthyneura</taxon>
        <taxon>Panpulmonata</taxon>
        <taxon>Eupulmonata</taxon>
        <taxon>Stylommatophora</taxon>
        <taxon>Helicina</taxon>
        <taxon>Arionoidea</taxon>
        <taxon>Arionidae</taxon>
        <taxon>Arion</taxon>
    </lineage>
</organism>
<dbReference type="PANTHER" id="PTHR24410:SF23">
    <property type="entry name" value="BTB DOMAIN-CONTAINING PROTEIN-RELATED"/>
    <property type="match status" value="1"/>
</dbReference>
<name>A0A0B6ZL50_9EUPU</name>
<evidence type="ECO:0000259" key="2">
    <source>
        <dbReference type="PROSITE" id="PS50097"/>
    </source>
</evidence>
<dbReference type="SUPFAM" id="SSF54695">
    <property type="entry name" value="POZ domain"/>
    <property type="match status" value="1"/>
</dbReference>
<sequence length="246" mass="27026">LLAMSPYLQETFKNADPRSQLEVNLPSDTTYETAKAFLKYIYDGVLEVDTSSVRSLHKIATMLQMTKLAQYCQNFAQHLQEEADKANRVAGGGGAEIPKISVNLGELAEDQSQQRKHMEAQSHQRLGESTGDSSTSLHRTSGNHYMPEEHTQLKGEYMTSEDQATMDQTGSGSHFLHPDVLAQHRSHMAASSSVQSSSPSLMLSSSSSSSSLSSSPFRFRRPGFLPRPPPELLQSPLVEVSELDVA</sequence>
<gene>
    <name evidence="3" type="primary">ORF66324</name>
</gene>
<feature type="region of interest" description="Disordered" evidence="1">
    <location>
        <begin position="108"/>
        <end position="148"/>
    </location>
</feature>
<feature type="domain" description="BTB" evidence="2">
    <location>
        <begin position="1"/>
        <end position="50"/>
    </location>
</feature>
<dbReference type="AlphaFoldDB" id="A0A0B6ZL50"/>
<accession>A0A0B6ZL50</accession>
<dbReference type="Gene3D" id="3.30.710.10">
    <property type="entry name" value="Potassium Channel Kv1.1, Chain A"/>
    <property type="match status" value="1"/>
</dbReference>
<proteinExistence type="predicted"/>
<dbReference type="PANTHER" id="PTHR24410">
    <property type="entry name" value="HL07962P-RELATED"/>
    <property type="match status" value="1"/>
</dbReference>
<feature type="compositionally biased region" description="Basic and acidic residues" evidence="1">
    <location>
        <begin position="112"/>
        <end position="126"/>
    </location>
</feature>
<protein>
    <recommendedName>
        <fullName evidence="2">BTB domain-containing protein</fullName>
    </recommendedName>
</protein>
<dbReference type="InterPro" id="IPR000210">
    <property type="entry name" value="BTB/POZ_dom"/>
</dbReference>
<dbReference type="InterPro" id="IPR051481">
    <property type="entry name" value="BTB-POZ/Galectin-3-binding"/>
</dbReference>
<evidence type="ECO:0000256" key="1">
    <source>
        <dbReference type="SAM" id="MobiDB-lite"/>
    </source>
</evidence>
<dbReference type="PROSITE" id="PS50097">
    <property type="entry name" value="BTB"/>
    <property type="match status" value="1"/>
</dbReference>
<dbReference type="Pfam" id="PF00651">
    <property type="entry name" value="BTB"/>
    <property type="match status" value="1"/>
</dbReference>
<reference evidence="3" key="1">
    <citation type="submission" date="2014-12" db="EMBL/GenBank/DDBJ databases">
        <title>Insight into the proteome of Arion vulgaris.</title>
        <authorList>
            <person name="Aradska J."/>
            <person name="Bulat T."/>
            <person name="Smidak R."/>
            <person name="Sarate P."/>
            <person name="Gangsoo J."/>
            <person name="Sialana F."/>
            <person name="Bilban M."/>
            <person name="Lubec G."/>
        </authorList>
    </citation>
    <scope>NUCLEOTIDE SEQUENCE</scope>
    <source>
        <tissue evidence="3">Skin</tissue>
    </source>
</reference>
<dbReference type="InterPro" id="IPR011333">
    <property type="entry name" value="SKP1/BTB/POZ_sf"/>
</dbReference>
<feature type="compositionally biased region" description="Polar residues" evidence="1">
    <location>
        <begin position="130"/>
        <end position="143"/>
    </location>
</feature>